<dbReference type="InterPro" id="IPR002884">
    <property type="entry name" value="P_dom"/>
</dbReference>
<dbReference type="GO" id="GO:0000139">
    <property type="term" value="C:Golgi membrane"/>
    <property type="evidence" value="ECO:0007669"/>
    <property type="project" value="TreeGrafter"/>
</dbReference>
<keyword evidence="4 16" id="KW-0812">Transmembrane</keyword>
<evidence type="ECO:0000256" key="15">
    <source>
        <dbReference type="SAM" id="MobiDB-lite"/>
    </source>
</evidence>
<keyword evidence="9 16" id="KW-1133">Transmembrane helix</keyword>
<feature type="chain" id="PRO_5040288292" evidence="17">
    <location>
        <begin position="27"/>
        <end position="859"/>
    </location>
</feature>
<name>A0A9N8WM41_9GLOM</name>
<keyword evidence="11" id="KW-0865">Zymogen</keyword>
<dbReference type="PROSITE" id="PS51829">
    <property type="entry name" value="P_HOMO_B"/>
    <property type="match status" value="1"/>
</dbReference>
<dbReference type="PANTHER" id="PTHR42884">
    <property type="entry name" value="PROPROTEIN CONVERTASE SUBTILISIN/KEXIN-RELATED"/>
    <property type="match status" value="1"/>
</dbReference>
<dbReference type="Pfam" id="PF01483">
    <property type="entry name" value="P_proprotein"/>
    <property type="match status" value="1"/>
</dbReference>
<proteinExistence type="inferred from homology"/>
<evidence type="ECO:0000256" key="8">
    <source>
        <dbReference type="ARBA" id="ARBA00022837"/>
    </source>
</evidence>
<evidence type="ECO:0000256" key="3">
    <source>
        <dbReference type="ARBA" id="ARBA00022670"/>
    </source>
</evidence>
<dbReference type="PROSITE" id="PS00137">
    <property type="entry name" value="SUBTILASE_HIS"/>
    <property type="match status" value="1"/>
</dbReference>
<evidence type="ECO:0000313" key="19">
    <source>
        <dbReference type="EMBL" id="CAG8489152.1"/>
    </source>
</evidence>
<evidence type="ECO:0000256" key="17">
    <source>
        <dbReference type="SAM" id="SignalP"/>
    </source>
</evidence>
<evidence type="ECO:0000256" key="4">
    <source>
        <dbReference type="ARBA" id="ARBA00022692"/>
    </source>
</evidence>
<dbReference type="GO" id="GO:0016485">
    <property type="term" value="P:protein processing"/>
    <property type="evidence" value="ECO:0007669"/>
    <property type="project" value="TreeGrafter"/>
</dbReference>
<evidence type="ECO:0000256" key="2">
    <source>
        <dbReference type="ARBA" id="ARBA00005325"/>
    </source>
</evidence>
<evidence type="ECO:0000256" key="1">
    <source>
        <dbReference type="ARBA" id="ARBA00004370"/>
    </source>
</evidence>
<dbReference type="Proteomes" id="UP000789572">
    <property type="component" value="Unassembled WGS sequence"/>
</dbReference>
<dbReference type="GO" id="GO:0005802">
    <property type="term" value="C:trans-Golgi network"/>
    <property type="evidence" value="ECO:0007669"/>
    <property type="project" value="TreeGrafter"/>
</dbReference>
<feature type="active site" description="Charge relay system" evidence="13 14">
    <location>
        <position position="412"/>
    </location>
</feature>
<feature type="compositionally biased region" description="Basic and acidic residues" evidence="15">
    <location>
        <begin position="810"/>
        <end position="831"/>
    </location>
</feature>
<dbReference type="Pfam" id="PF00082">
    <property type="entry name" value="Peptidase_S8"/>
    <property type="match status" value="1"/>
</dbReference>
<keyword evidence="12" id="KW-0325">Glycoprotein</keyword>
<feature type="region of interest" description="Disordered" evidence="15">
    <location>
        <begin position="631"/>
        <end position="678"/>
    </location>
</feature>
<protein>
    <submittedName>
        <fullName evidence="19">9361_t:CDS:1</fullName>
    </submittedName>
</protein>
<reference evidence="19" key="1">
    <citation type="submission" date="2021-06" db="EMBL/GenBank/DDBJ databases">
        <authorList>
            <person name="Kallberg Y."/>
            <person name="Tangrot J."/>
            <person name="Rosling A."/>
        </authorList>
    </citation>
    <scope>NUCLEOTIDE SEQUENCE</scope>
    <source>
        <strain evidence="19">IA702</strain>
    </source>
</reference>
<feature type="region of interest" description="Disordered" evidence="15">
    <location>
        <begin position="801"/>
        <end position="859"/>
    </location>
</feature>
<evidence type="ECO:0000256" key="11">
    <source>
        <dbReference type="ARBA" id="ARBA00023145"/>
    </source>
</evidence>
<dbReference type="GO" id="GO:0007323">
    <property type="term" value="P:peptide pheromone maturation"/>
    <property type="evidence" value="ECO:0007669"/>
    <property type="project" value="UniProtKB-ARBA"/>
</dbReference>
<comment type="caution">
    <text evidence="19">The sequence shown here is derived from an EMBL/GenBank/DDBJ whole genome shotgun (WGS) entry which is preliminary data.</text>
</comment>
<keyword evidence="10 16" id="KW-0472">Membrane</keyword>
<dbReference type="Gene3D" id="2.60.120.260">
    <property type="entry name" value="Galactose-binding domain-like"/>
    <property type="match status" value="1"/>
</dbReference>
<evidence type="ECO:0000256" key="16">
    <source>
        <dbReference type="SAM" id="Phobius"/>
    </source>
</evidence>
<dbReference type="PROSITE" id="PS51892">
    <property type="entry name" value="SUBTILASE"/>
    <property type="match status" value="1"/>
</dbReference>
<feature type="compositionally biased region" description="Basic and acidic residues" evidence="15">
    <location>
        <begin position="838"/>
        <end position="859"/>
    </location>
</feature>
<dbReference type="FunFam" id="2.60.120.260:FF:000026">
    <property type="entry name" value="proprotein convertase subtilisin/kexin type 7"/>
    <property type="match status" value="1"/>
</dbReference>
<gene>
    <name evidence="19" type="ORF">POCULU_LOCUS1970</name>
</gene>
<dbReference type="CDD" id="cd04059">
    <property type="entry name" value="Peptidases_S8_Protein_convertases_Kexins_Furin-like"/>
    <property type="match status" value="1"/>
</dbReference>
<dbReference type="PROSITE" id="PS00138">
    <property type="entry name" value="SUBTILASE_SER"/>
    <property type="match status" value="1"/>
</dbReference>
<keyword evidence="3 14" id="KW-0645">Protease</keyword>
<evidence type="ECO:0000256" key="10">
    <source>
        <dbReference type="ARBA" id="ARBA00023136"/>
    </source>
</evidence>
<dbReference type="InterPro" id="IPR008979">
    <property type="entry name" value="Galactose-bd-like_sf"/>
</dbReference>
<evidence type="ECO:0000256" key="5">
    <source>
        <dbReference type="ARBA" id="ARBA00022729"/>
    </source>
</evidence>
<feature type="transmembrane region" description="Helical" evidence="16">
    <location>
        <begin position="719"/>
        <end position="741"/>
    </location>
</feature>
<keyword evidence="7 14" id="KW-0720">Serine protease</keyword>
<comment type="subcellular location">
    <subcellularLocation>
        <location evidence="1">Membrane</location>
    </subcellularLocation>
</comment>
<dbReference type="InterPro" id="IPR022398">
    <property type="entry name" value="Peptidase_S8_His-AS"/>
</dbReference>
<feature type="signal peptide" evidence="17">
    <location>
        <begin position="1"/>
        <end position="26"/>
    </location>
</feature>
<evidence type="ECO:0000313" key="20">
    <source>
        <dbReference type="Proteomes" id="UP000789572"/>
    </source>
</evidence>
<dbReference type="InterPro" id="IPR023828">
    <property type="entry name" value="Peptidase_S8_Ser-AS"/>
</dbReference>
<dbReference type="AlphaFoldDB" id="A0A9N8WM41"/>
<sequence length="859" mass="95294">MSLIERRLLSYILVLLVLLLVTSQSAQPTKRDYNNKYYYAIEVLDDSFVTPQEIASLLDIEWEGQIGELINHHLFSSFKQVNEFPSRRSVEYDRVLDKFNTLKQKRSYALNGLSKRDQSAIDSIIAIDKQVLRKRHKRWPIPPPVSKPNEDEKTEFSLLGIEDPGFNQQWHLHNPIEHNDLNLTDVWKEGITGKDVVVALVDDGLDMNSEDLAPNYFAEGSWDFNDNNPVPSPKLSEDTHGTRCAGEIAAVRNDVCGVGVAFDAKVSGIRILSKEISDVDEAAALNYEFHKNHIYSCSWGPSDDGRSAEAPEGLILKALINGINNGRKGKGSIFVFASGNGAGSEDNCNYDGYTNSIYTITVGSVDRMGLHPFYSEQCSAMLVTTYSSGSGSFIFTTDVGKRECTGRHGGTSAAAPIAAGVFSLVLSIRPDLTWRDMQYLSLTSAIPFNKEDADWSITAAGRPYSYKFGYGKLDAYAIIQKAKTFKNLNPQANLTMPTITVNKKIPHDDVGISSSIKITQEILDTVTLGRLEHVTVTVNIEHQKRGNILVDLTSPNKIVSNLGQARKYDAHQNGLSNWTFMSVKHWDENPIGEWTLQVRDTKEPEFWGVFIDWRITFHGEQIKAEDVEIAPPTPFQTKPSYANDQQSTTSNDMSSTASTEQTSSTQVSETTTSSTITSDSSVPIYPTWVDGTTSKTDAVLETGSASSPSSPLASTPSTIYAVFGTLAAVVIVVAIGAVVYFKKDIFPARSVHNKFFSRDTYEFSVLAPPNLSNNDDASVPLRSGDKYFMTSRELFEAFGDSDLEDDGDEFGEKEIGDEHENIYTEQYHDNIEESSSGSHDRNNIDENADVEDRDRQDEN</sequence>
<evidence type="ECO:0000256" key="12">
    <source>
        <dbReference type="ARBA" id="ARBA00023180"/>
    </source>
</evidence>
<evidence type="ECO:0000256" key="7">
    <source>
        <dbReference type="ARBA" id="ARBA00022825"/>
    </source>
</evidence>
<evidence type="ECO:0000256" key="13">
    <source>
        <dbReference type="PIRSR" id="PIRSR615500-1"/>
    </source>
</evidence>
<dbReference type="PRINTS" id="PR00723">
    <property type="entry name" value="SUBTILISIN"/>
</dbReference>
<feature type="compositionally biased region" description="Low complexity" evidence="15">
    <location>
        <begin position="654"/>
        <end position="678"/>
    </location>
</feature>
<evidence type="ECO:0000256" key="6">
    <source>
        <dbReference type="ARBA" id="ARBA00022801"/>
    </source>
</evidence>
<evidence type="ECO:0000256" key="14">
    <source>
        <dbReference type="PROSITE-ProRule" id="PRU01240"/>
    </source>
</evidence>
<feature type="active site" description="Charge relay system" evidence="13 14">
    <location>
        <position position="202"/>
    </location>
</feature>
<accession>A0A9N8WM41</accession>
<feature type="active site" description="Charge relay system" evidence="13 14">
    <location>
        <position position="240"/>
    </location>
</feature>
<dbReference type="GO" id="GO:0004252">
    <property type="term" value="F:serine-type endopeptidase activity"/>
    <property type="evidence" value="ECO:0007669"/>
    <property type="project" value="UniProtKB-UniRule"/>
</dbReference>
<dbReference type="InterPro" id="IPR034182">
    <property type="entry name" value="Kexin/furin"/>
</dbReference>
<keyword evidence="8" id="KW-0106">Calcium</keyword>
<dbReference type="PANTHER" id="PTHR42884:SF14">
    <property type="entry name" value="NEUROENDOCRINE CONVERTASE 1"/>
    <property type="match status" value="1"/>
</dbReference>
<dbReference type="FunFam" id="3.40.50.200:FF:000005">
    <property type="entry name" value="Proprotein convertase subtilisin/kexin type 7"/>
    <property type="match status" value="1"/>
</dbReference>
<keyword evidence="6 14" id="KW-0378">Hydrolase</keyword>
<keyword evidence="5 17" id="KW-0732">Signal</keyword>
<dbReference type="OrthoDB" id="300641at2759"/>
<comment type="similarity">
    <text evidence="2">Belongs to the peptidase S8 family. Furin subfamily.</text>
</comment>
<feature type="domain" description="P/Homo B" evidence="18">
    <location>
        <begin position="488"/>
        <end position="623"/>
    </location>
</feature>
<dbReference type="InterPro" id="IPR036852">
    <property type="entry name" value="Peptidase_S8/S53_dom_sf"/>
</dbReference>
<evidence type="ECO:0000256" key="9">
    <source>
        <dbReference type="ARBA" id="ARBA00022989"/>
    </source>
</evidence>
<dbReference type="InterPro" id="IPR000209">
    <property type="entry name" value="Peptidase_S8/S53_dom"/>
</dbReference>
<feature type="compositionally biased region" description="Polar residues" evidence="15">
    <location>
        <begin position="635"/>
        <end position="653"/>
    </location>
</feature>
<evidence type="ECO:0000259" key="18">
    <source>
        <dbReference type="PROSITE" id="PS51829"/>
    </source>
</evidence>
<dbReference type="SUPFAM" id="SSF49785">
    <property type="entry name" value="Galactose-binding domain-like"/>
    <property type="match status" value="1"/>
</dbReference>
<keyword evidence="20" id="KW-1185">Reference proteome</keyword>
<organism evidence="19 20">
    <name type="scientific">Paraglomus occultum</name>
    <dbReference type="NCBI Taxonomy" id="144539"/>
    <lineage>
        <taxon>Eukaryota</taxon>
        <taxon>Fungi</taxon>
        <taxon>Fungi incertae sedis</taxon>
        <taxon>Mucoromycota</taxon>
        <taxon>Glomeromycotina</taxon>
        <taxon>Glomeromycetes</taxon>
        <taxon>Paraglomerales</taxon>
        <taxon>Paraglomeraceae</taxon>
        <taxon>Paraglomus</taxon>
    </lineage>
</organism>
<dbReference type="Gene3D" id="3.40.50.200">
    <property type="entry name" value="Peptidase S8/S53 domain"/>
    <property type="match status" value="1"/>
</dbReference>
<dbReference type="SUPFAM" id="SSF52743">
    <property type="entry name" value="Subtilisin-like"/>
    <property type="match status" value="1"/>
</dbReference>
<dbReference type="PROSITE" id="PS00136">
    <property type="entry name" value="SUBTILASE_ASP"/>
    <property type="match status" value="1"/>
</dbReference>
<dbReference type="InterPro" id="IPR015500">
    <property type="entry name" value="Peptidase_S8_subtilisin-rel"/>
</dbReference>
<dbReference type="InterPro" id="IPR023827">
    <property type="entry name" value="Peptidase_S8_Asp-AS"/>
</dbReference>
<dbReference type="EMBL" id="CAJVPJ010000166">
    <property type="protein sequence ID" value="CAG8489152.1"/>
    <property type="molecule type" value="Genomic_DNA"/>
</dbReference>